<dbReference type="PROSITE" id="PS51054">
    <property type="entry name" value="ORANGE"/>
    <property type="match status" value="1"/>
</dbReference>
<dbReference type="SUPFAM" id="SSF47459">
    <property type="entry name" value="HLH, helix-loop-helix DNA-binding domain"/>
    <property type="match status" value="1"/>
</dbReference>
<dbReference type="InterPro" id="IPR036638">
    <property type="entry name" value="HLH_DNA-bd_sf"/>
</dbReference>
<dbReference type="InterPro" id="IPR003650">
    <property type="entry name" value="Orange_dom"/>
</dbReference>
<comment type="subcellular location">
    <subcellularLocation>
        <location evidence="1">Nucleus</location>
    </subcellularLocation>
</comment>
<dbReference type="SMART" id="SM00353">
    <property type="entry name" value="HLH"/>
    <property type="match status" value="1"/>
</dbReference>
<keyword evidence="3" id="KW-0238">DNA-binding</keyword>
<feature type="domain" description="Orange" evidence="8">
    <location>
        <begin position="102"/>
        <end position="135"/>
    </location>
</feature>
<dbReference type="GO" id="GO:0006355">
    <property type="term" value="P:regulation of DNA-templated transcription"/>
    <property type="evidence" value="ECO:0007669"/>
    <property type="project" value="InterPro"/>
</dbReference>
<gene>
    <name evidence="9" type="ORF">MNOR_LOCUS15564</name>
</gene>
<evidence type="ECO:0000256" key="3">
    <source>
        <dbReference type="ARBA" id="ARBA00023125"/>
    </source>
</evidence>
<dbReference type="Pfam" id="PF07527">
    <property type="entry name" value="Hairy_orange"/>
    <property type="match status" value="1"/>
</dbReference>
<dbReference type="Gene3D" id="6.10.250.980">
    <property type="match status" value="1"/>
</dbReference>
<feature type="region of interest" description="Disordered" evidence="6">
    <location>
        <begin position="1"/>
        <end position="36"/>
    </location>
</feature>
<proteinExistence type="predicted"/>
<evidence type="ECO:0000259" key="8">
    <source>
        <dbReference type="PROSITE" id="PS51054"/>
    </source>
</evidence>
<comment type="caution">
    <text evidence="9">The sequence shown here is derived from an EMBL/GenBank/DDBJ whole genome shotgun (WGS) entry which is preliminary data.</text>
</comment>
<keyword evidence="4" id="KW-0804">Transcription</keyword>
<keyword evidence="5" id="KW-0539">Nucleus</keyword>
<evidence type="ECO:0000259" key="7">
    <source>
        <dbReference type="PROSITE" id="PS50888"/>
    </source>
</evidence>
<dbReference type="InterPro" id="IPR050370">
    <property type="entry name" value="HES_HEY"/>
</dbReference>
<dbReference type="CDD" id="cd11410">
    <property type="entry name" value="bHLH_O_HES"/>
    <property type="match status" value="1"/>
</dbReference>
<dbReference type="GO" id="GO:0046983">
    <property type="term" value="F:protein dimerization activity"/>
    <property type="evidence" value="ECO:0007669"/>
    <property type="project" value="InterPro"/>
</dbReference>
<dbReference type="SMART" id="SM00511">
    <property type="entry name" value="ORANGE"/>
    <property type="match status" value="1"/>
</dbReference>
<evidence type="ECO:0000256" key="2">
    <source>
        <dbReference type="ARBA" id="ARBA00023015"/>
    </source>
</evidence>
<dbReference type="Gene3D" id="4.10.280.10">
    <property type="entry name" value="Helix-loop-helix DNA-binding domain"/>
    <property type="match status" value="1"/>
</dbReference>
<dbReference type="FunFam" id="4.10.280.10:FF:000009">
    <property type="entry name" value="Transcription factor HES-1"/>
    <property type="match status" value="1"/>
</dbReference>
<evidence type="ECO:0000256" key="4">
    <source>
        <dbReference type="ARBA" id="ARBA00023163"/>
    </source>
</evidence>
<feature type="compositionally biased region" description="Basic residues" evidence="6">
    <location>
        <begin position="22"/>
        <end position="36"/>
    </location>
</feature>
<dbReference type="SUPFAM" id="SSF158457">
    <property type="entry name" value="Orange domain-like"/>
    <property type="match status" value="1"/>
</dbReference>
<dbReference type="PROSITE" id="PS50888">
    <property type="entry name" value="BHLH"/>
    <property type="match status" value="1"/>
</dbReference>
<dbReference type="GO" id="GO:0005634">
    <property type="term" value="C:nucleus"/>
    <property type="evidence" value="ECO:0007669"/>
    <property type="project" value="UniProtKB-SubCell"/>
</dbReference>
<keyword evidence="2" id="KW-0805">Transcription regulation</keyword>
<dbReference type="InterPro" id="IPR011598">
    <property type="entry name" value="bHLH_dom"/>
</dbReference>
<evidence type="ECO:0000313" key="9">
    <source>
        <dbReference type="EMBL" id="CAL4096078.1"/>
    </source>
</evidence>
<evidence type="ECO:0000256" key="5">
    <source>
        <dbReference type="ARBA" id="ARBA00023242"/>
    </source>
</evidence>
<sequence length="484" mass="53139">MVSALRPNSPAEGGAASEHILHTHGIRKSQKPLMERKRRQRINRCLVELKSLVLEATKKEPSRYSKLEKADVLEMTVKHLRSMYRPDGSGRKTILADEMAKYRAGYAQCASEVSRFLTNISGVPQDLYSKVARHLNAVTISGRLGLGNSSNIKSLQSINDESSCEGVCLSNSSLQAKLVQDSSSISEGSRLVVGSGSLSVTAPSYNYLPRKSLRTENSFVGSSRNENISYYVSKVPHLVTQTNLNVTSVPTSFSTSPTMTSVPSSSSLLQKPTLQVPVSINQTSSPPLSSLSTSKALPPSVVTSPISHINSPTTSVFPYNKISYLSKNNNEYIGTLRISSDDKVSPHQSKVVVSTPAYYNIPPSSAKLELNDMNLNIKHSSIEGSSYPVAYVSIQSTQTSPWSQPVIIQQSKHSSSTISHSFSNIPRHLDHALISYSAKFQENTISNAESHRWQPGLVPQIYQEKLDSMSSIKYIQKGPIWRPW</sequence>
<dbReference type="Proteomes" id="UP001497623">
    <property type="component" value="Unassembled WGS sequence"/>
</dbReference>
<feature type="domain" description="BHLH" evidence="7">
    <location>
        <begin position="26"/>
        <end position="83"/>
    </location>
</feature>
<keyword evidence="10" id="KW-1185">Reference proteome</keyword>
<evidence type="ECO:0000256" key="1">
    <source>
        <dbReference type="ARBA" id="ARBA00004123"/>
    </source>
</evidence>
<name>A0AAV2QPM5_MEGNR</name>
<organism evidence="9 10">
    <name type="scientific">Meganyctiphanes norvegica</name>
    <name type="common">Northern krill</name>
    <name type="synonym">Thysanopoda norvegica</name>
    <dbReference type="NCBI Taxonomy" id="48144"/>
    <lineage>
        <taxon>Eukaryota</taxon>
        <taxon>Metazoa</taxon>
        <taxon>Ecdysozoa</taxon>
        <taxon>Arthropoda</taxon>
        <taxon>Crustacea</taxon>
        <taxon>Multicrustacea</taxon>
        <taxon>Malacostraca</taxon>
        <taxon>Eumalacostraca</taxon>
        <taxon>Eucarida</taxon>
        <taxon>Euphausiacea</taxon>
        <taxon>Euphausiidae</taxon>
        <taxon>Meganyctiphanes</taxon>
    </lineage>
</organism>
<dbReference type="PANTHER" id="PTHR10985">
    <property type="entry name" value="BASIC HELIX-LOOP-HELIX TRANSCRIPTION FACTOR, HES-RELATED"/>
    <property type="match status" value="1"/>
</dbReference>
<evidence type="ECO:0000256" key="6">
    <source>
        <dbReference type="SAM" id="MobiDB-lite"/>
    </source>
</evidence>
<evidence type="ECO:0000313" key="10">
    <source>
        <dbReference type="Proteomes" id="UP001497623"/>
    </source>
</evidence>
<dbReference type="Pfam" id="PF00010">
    <property type="entry name" value="HLH"/>
    <property type="match status" value="1"/>
</dbReference>
<reference evidence="9 10" key="1">
    <citation type="submission" date="2024-05" db="EMBL/GenBank/DDBJ databases">
        <authorList>
            <person name="Wallberg A."/>
        </authorList>
    </citation>
    <scope>NUCLEOTIDE SEQUENCE [LARGE SCALE GENOMIC DNA]</scope>
</reference>
<dbReference type="EMBL" id="CAXKWB010009787">
    <property type="protein sequence ID" value="CAL4096078.1"/>
    <property type="molecule type" value="Genomic_DNA"/>
</dbReference>
<protein>
    <submittedName>
        <fullName evidence="9">Uncharacterized protein</fullName>
    </submittedName>
</protein>
<accession>A0AAV2QPM5</accession>
<dbReference type="AlphaFoldDB" id="A0AAV2QPM5"/>
<feature type="non-terminal residue" evidence="9">
    <location>
        <position position="484"/>
    </location>
</feature>
<dbReference type="GO" id="GO:1990837">
    <property type="term" value="F:sequence-specific double-stranded DNA binding"/>
    <property type="evidence" value="ECO:0007669"/>
    <property type="project" value="UniProtKB-ARBA"/>
</dbReference>